<evidence type="ECO:0000313" key="7">
    <source>
        <dbReference type="EMBL" id="MBB6209642.1"/>
    </source>
</evidence>
<dbReference type="PANTHER" id="PTHR11019">
    <property type="entry name" value="HTH-TYPE TRANSCRIPTIONAL REGULATOR NIMR"/>
    <property type="match status" value="1"/>
</dbReference>
<reference evidence="7 8" key="1">
    <citation type="submission" date="2020-08" db="EMBL/GenBank/DDBJ databases">
        <title>Genomic Encyclopedia of Type Strains, Phase IV (KMG-IV): sequencing the most valuable type-strain genomes for metagenomic binning, comparative biology and taxonomic classification.</title>
        <authorList>
            <person name="Goeker M."/>
        </authorList>
    </citation>
    <scope>NUCLEOTIDE SEQUENCE [LARGE SCALE GENOMIC DNA]</scope>
    <source>
        <strain evidence="7 8">DSM 11590</strain>
    </source>
</reference>
<dbReference type="FunFam" id="1.10.10.60:FF:000132">
    <property type="entry name" value="AraC family transcriptional regulator"/>
    <property type="match status" value="1"/>
</dbReference>
<dbReference type="Proteomes" id="UP000544872">
    <property type="component" value="Unassembled WGS sequence"/>
</dbReference>
<comment type="caution">
    <text evidence="7">The sequence shown here is derived from an EMBL/GenBank/DDBJ whole genome shotgun (WGS) entry which is preliminary data.</text>
</comment>
<dbReference type="PRINTS" id="PR00032">
    <property type="entry name" value="HTHARAC"/>
</dbReference>
<dbReference type="SMART" id="SM00342">
    <property type="entry name" value="HTH_ARAC"/>
    <property type="match status" value="1"/>
</dbReference>
<evidence type="ECO:0000259" key="6">
    <source>
        <dbReference type="PROSITE" id="PS01124"/>
    </source>
</evidence>
<dbReference type="SUPFAM" id="SSF46689">
    <property type="entry name" value="Homeodomain-like"/>
    <property type="match status" value="1"/>
</dbReference>
<evidence type="ECO:0000256" key="2">
    <source>
        <dbReference type="ARBA" id="ARBA00023015"/>
    </source>
</evidence>
<dbReference type="InterPro" id="IPR018060">
    <property type="entry name" value="HTH_AraC"/>
</dbReference>
<dbReference type="Pfam" id="PF12833">
    <property type="entry name" value="HTH_18"/>
    <property type="match status" value="1"/>
</dbReference>
<dbReference type="InterPro" id="IPR009057">
    <property type="entry name" value="Homeodomain-like_sf"/>
</dbReference>
<feature type="domain" description="HTH araC/xylS-type" evidence="6">
    <location>
        <begin position="161"/>
        <end position="258"/>
    </location>
</feature>
<keyword evidence="5" id="KW-0804">Transcription</keyword>
<dbReference type="SUPFAM" id="SSF51182">
    <property type="entry name" value="RmlC-like cupins"/>
    <property type="match status" value="1"/>
</dbReference>
<evidence type="ECO:0000256" key="1">
    <source>
        <dbReference type="ARBA" id="ARBA00022491"/>
    </source>
</evidence>
<dbReference type="PROSITE" id="PS01124">
    <property type="entry name" value="HTH_ARAC_FAMILY_2"/>
    <property type="match status" value="1"/>
</dbReference>
<dbReference type="GO" id="GO:0043565">
    <property type="term" value="F:sequence-specific DNA binding"/>
    <property type="evidence" value="ECO:0007669"/>
    <property type="project" value="InterPro"/>
</dbReference>
<keyword evidence="1" id="KW-0678">Repressor</keyword>
<keyword evidence="8" id="KW-1185">Reference proteome</keyword>
<keyword evidence="3 7" id="KW-0238">DNA-binding</keyword>
<accession>A0A7X0DMX2</accession>
<gene>
    <name evidence="7" type="ORF">FHS48_001050</name>
</gene>
<dbReference type="Gene3D" id="2.60.120.10">
    <property type="entry name" value="Jelly Rolls"/>
    <property type="match status" value="1"/>
</dbReference>
<keyword evidence="2" id="KW-0805">Transcription regulation</keyword>
<dbReference type="PANTHER" id="PTHR11019:SF159">
    <property type="entry name" value="TRANSCRIPTIONAL REGULATOR-RELATED"/>
    <property type="match status" value="1"/>
</dbReference>
<evidence type="ECO:0000313" key="8">
    <source>
        <dbReference type="Proteomes" id="UP000544872"/>
    </source>
</evidence>
<proteinExistence type="predicted"/>
<dbReference type="GO" id="GO:0003700">
    <property type="term" value="F:DNA-binding transcription factor activity"/>
    <property type="evidence" value="ECO:0007669"/>
    <property type="project" value="InterPro"/>
</dbReference>
<evidence type="ECO:0000256" key="3">
    <source>
        <dbReference type="ARBA" id="ARBA00023125"/>
    </source>
</evidence>
<keyword evidence="4" id="KW-0010">Activator</keyword>
<dbReference type="EMBL" id="JACIIX010000003">
    <property type="protein sequence ID" value="MBB6209642.1"/>
    <property type="molecule type" value="Genomic_DNA"/>
</dbReference>
<dbReference type="InterPro" id="IPR011051">
    <property type="entry name" value="RmlC_Cupin_sf"/>
</dbReference>
<dbReference type="Gene3D" id="1.10.10.60">
    <property type="entry name" value="Homeodomain-like"/>
    <property type="match status" value="1"/>
</dbReference>
<name>A0A7X0DMX2_NOVIT</name>
<dbReference type="InterPro" id="IPR003313">
    <property type="entry name" value="AraC-bd"/>
</dbReference>
<dbReference type="InterPro" id="IPR020449">
    <property type="entry name" value="Tscrpt_reg_AraC-type_HTH"/>
</dbReference>
<protein>
    <submittedName>
        <fullName evidence="7">AraC-like DNA-binding protein</fullName>
    </submittedName>
</protein>
<dbReference type="CDD" id="cd06124">
    <property type="entry name" value="cupin_NimR-like_N"/>
    <property type="match status" value="1"/>
</dbReference>
<organism evidence="7 8">
    <name type="scientific">Novispirillum itersonii</name>
    <name type="common">Aquaspirillum itersonii</name>
    <dbReference type="NCBI Taxonomy" id="189"/>
    <lineage>
        <taxon>Bacteria</taxon>
        <taxon>Pseudomonadati</taxon>
        <taxon>Pseudomonadota</taxon>
        <taxon>Alphaproteobacteria</taxon>
        <taxon>Rhodospirillales</taxon>
        <taxon>Novispirillaceae</taxon>
        <taxon>Novispirillum</taxon>
    </lineage>
</organism>
<evidence type="ECO:0000256" key="4">
    <source>
        <dbReference type="ARBA" id="ARBA00023159"/>
    </source>
</evidence>
<dbReference type="Pfam" id="PF02311">
    <property type="entry name" value="AraC_binding"/>
    <property type="match status" value="1"/>
</dbReference>
<dbReference type="InterPro" id="IPR014710">
    <property type="entry name" value="RmlC-like_jellyroll"/>
</dbReference>
<dbReference type="RefSeq" id="WP_184262103.1">
    <property type="nucleotide sequence ID" value="NZ_JACIIX010000003.1"/>
</dbReference>
<sequence length="269" mass="29775">MSTAPTDPHEIFQDQPLPLVAIESAWPGGSSTGWHSHSWGQLLYAIRGVMVIQAEAGTWVVPSNRALWMAAGLRHTVKMSGAVDMRTAYIDTQIFPDLPGHPCVINVSPLLRELLVEAVRVPRNQPPTARNQRLVWLIVDELRASGTVGLHLPMPGHPHLQRLCQSLIDHPSDRSGAQEWSARIGVAERTLHRLFSQETGMTFAQWREQARLLSALRDIAAGKKGIEIALNCGYSSQSAFSAMFRRHFGLSPSDFYRQISSDDPPAHSP</sequence>
<dbReference type="AlphaFoldDB" id="A0A7X0DMX2"/>
<evidence type="ECO:0000256" key="5">
    <source>
        <dbReference type="ARBA" id="ARBA00023163"/>
    </source>
</evidence>